<evidence type="ECO:0000313" key="2">
    <source>
        <dbReference type="EMBL" id="XDV55473.1"/>
    </source>
</evidence>
<proteinExistence type="predicted"/>
<dbReference type="RefSeq" id="WP_369719925.1">
    <property type="nucleotide sequence ID" value="NZ_CP165734.1"/>
</dbReference>
<name>A0AB39XCA9_9BRAD</name>
<organism evidence="2">
    <name type="scientific">Bradyrhizobium sp. LLZ17</name>
    <dbReference type="NCBI Taxonomy" id="3239388"/>
    <lineage>
        <taxon>Bacteria</taxon>
        <taxon>Pseudomonadati</taxon>
        <taxon>Pseudomonadota</taxon>
        <taxon>Alphaproteobacteria</taxon>
        <taxon>Hyphomicrobiales</taxon>
        <taxon>Nitrobacteraceae</taxon>
        <taxon>Bradyrhizobium</taxon>
    </lineage>
</organism>
<dbReference type="EMBL" id="CP165734">
    <property type="protein sequence ID" value="XDV55473.1"/>
    <property type="molecule type" value="Genomic_DNA"/>
</dbReference>
<feature type="compositionally biased region" description="Basic residues" evidence="1">
    <location>
        <begin position="40"/>
        <end position="50"/>
    </location>
</feature>
<gene>
    <name evidence="2" type="ORF">AB8Z38_22175</name>
</gene>
<reference evidence="2" key="1">
    <citation type="submission" date="2024-08" db="EMBL/GenBank/DDBJ databases">
        <authorList>
            <person name="Chaddad Z."/>
            <person name="Lamrabet M."/>
            <person name="Bouhnik O."/>
            <person name="Alami S."/>
            <person name="Wipf D."/>
            <person name="Courty P.E."/>
            <person name="Missbah El Idrissi M."/>
        </authorList>
    </citation>
    <scope>NUCLEOTIDE SEQUENCE</scope>
    <source>
        <strain evidence="2">LLZ17</strain>
    </source>
</reference>
<evidence type="ECO:0008006" key="3">
    <source>
        <dbReference type="Google" id="ProtNLM"/>
    </source>
</evidence>
<feature type="region of interest" description="Disordered" evidence="1">
    <location>
        <begin position="39"/>
        <end position="63"/>
    </location>
</feature>
<evidence type="ECO:0000256" key="1">
    <source>
        <dbReference type="SAM" id="MobiDB-lite"/>
    </source>
</evidence>
<sequence>MAQGDDLDWEKVERRRARLQAAKAALKEELQQIESAIKALPKRPRGRPKGHLVESPEVDGNHKATRRALSHIQRFQHQQKKLGRASRVPKATMNDFIERACAEFPAANQERVRELVNRHRKSGELKDFGRRGPIKRLIGDYDD</sequence>
<protein>
    <recommendedName>
        <fullName evidence="3">Transposase</fullName>
    </recommendedName>
</protein>
<accession>A0AB39XCA9</accession>
<feature type="compositionally biased region" description="Basic and acidic residues" evidence="1">
    <location>
        <begin position="51"/>
        <end position="62"/>
    </location>
</feature>
<dbReference type="AlphaFoldDB" id="A0AB39XCA9"/>